<evidence type="ECO:0000313" key="2">
    <source>
        <dbReference type="Proteomes" id="UP000323054"/>
    </source>
</evidence>
<proteinExistence type="predicted"/>
<keyword evidence="2" id="KW-1185">Reference proteome</keyword>
<organism evidence="1 2">
    <name type="scientific">Escherichia phage Mangalitsa</name>
    <dbReference type="NCBI Taxonomy" id="2589658"/>
    <lineage>
        <taxon>Viruses</taxon>
        <taxon>Duplodnaviria</taxon>
        <taxon>Heunggongvirae</taxon>
        <taxon>Uroviricota</taxon>
        <taxon>Caudoviricetes</taxon>
        <taxon>Chaseviridae</taxon>
        <taxon>Cleopatravirinae</taxon>
        <taxon>Carltongylesvirus</taxon>
        <taxon>Carltongylesvirus mangalitsa</taxon>
    </lineage>
</organism>
<dbReference type="Proteomes" id="UP000323054">
    <property type="component" value="Segment"/>
</dbReference>
<reference evidence="2" key="1">
    <citation type="submission" date="2019-06" db="EMBL/GenBank/DDBJ databases">
        <title>Complete Genome Sequence of Escherichia coli Myophage Mangalitsa.</title>
        <authorList>
            <person name="Atkison C.L."/>
            <person name="Boeckman J."/>
            <person name="Newkirk H."/>
            <person name="Liu M."/>
            <person name="Gill J.J."/>
            <person name="Cahill J."/>
            <person name="Ramsey J."/>
        </authorList>
    </citation>
    <scope>NUCLEOTIDE SEQUENCE [LARGE SCALE GENOMIC DNA]</scope>
</reference>
<name>A0A5B9N4Y8_9CAUD</name>
<evidence type="ECO:0000313" key="1">
    <source>
        <dbReference type="EMBL" id="QEG07825.1"/>
    </source>
</evidence>
<protein>
    <submittedName>
        <fullName evidence="1">Uncharacterized protein</fullName>
    </submittedName>
</protein>
<accession>A0A5B9N4Y8</accession>
<dbReference type="EMBL" id="MN045229">
    <property type="protein sequence ID" value="QEG07825.1"/>
    <property type="molecule type" value="Genomic_DNA"/>
</dbReference>
<gene>
    <name evidence="1" type="ORF">Mangalitsa_023</name>
</gene>
<sequence>MNYEDIPRELNALESRAIRAENILHQHLSINVGDEKKMQYTMELDDVVYTVSYNEKAAILSALIKGGNERINQLKILDTELRGTWEKLNAKR</sequence>